<evidence type="ECO:0000256" key="2">
    <source>
        <dbReference type="ARBA" id="ARBA00022741"/>
    </source>
</evidence>
<dbReference type="InterPro" id="IPR027417">
    <property type="entry name" value="P-loop_NTPase"/>
</dbReference>
<dbReference type="InterPro" id="IPR020587">
    <property type="entry name" value="RecA_monomer-monomer_interface"/>
</dbReference>
<accession>A0A075LZU0</accession>
<evidence type="ECO:0000259" key="5">
    <source>
        <dbReference type="PROSITE" id="PS50163"/>
    </source>
</evidence>
<keyword evidence="7" id="KW-1185">Reference proteome</keyword>
<comment type="similarity">
    <text evidence="1">Belongs to the RecA family.</text>
</comment>
<dbReference type="GO" id="GO:0008094">
    <property type="term" value="F:ATP-dependent activity, acting on DNA"/>
    <property type="evidence" value="ECO:0007669"/>
    <property type="project" value="InterPro"/>
</dbReference>
<dbReference type="InterPro" id="IPR049428">
    <property type="entry name" value="RecA-like_N"/>
</dbReference>
<feature type="domain" description="RecA family profile 2" evidence="5">
    <location>
        <begin position="223"/>
        <end position="292"/>
    </location>
</feature>
<dbReference type="PANTHER" id="PTHR45900">
    <property type="entry name" value="RECA"/>
    <property type="match status" value="1"/>
</dbReference>
<dbReference type="PROSITE" id="PS50163">
    <property type="entry name" value="RECA_3"/>
    <property type="match status" value="1"/>
</dbReference>
<evidence type="ECO:0000313" key="6">
    <source>
        <dbReference type="EMBL" id="AIF72037.1"/>
    </source>
</evidence>
<dbReference type="Gene3D" id="3.40.50.300">
    <property type="entry name" value="P-loop containing nucleotide triphosphate hydrolases"/>
    <property type="match status" value="1"/>
</dbReference>
<dbReference type="PRINTS" id="PR00142">
    <property type="entry name" value="RECA"/>
</dbReference>
<evidence type="ECO:0000256" key="4">
    <source>
        <dbReference type="ARBA" id="ARBA00023172"/>
    </source>
</evidence>
<keyword evidence="3" id="KW-0067">ATP-binding</keyword>
<protein>
    <submittedName>
        <fullName evidence="6">Recombinase A</fullName>
    </submittedName>
</protein>
<sequence>MAKKQTKVSAAPLDLDLSILADESMGLVLLQDSDYAEVLDRLPLFLPRIDKILGGGLPFGRMIEVAGVPSGGKSTFTHHVLRVASLLGCICVLIDVEGTSDKQRLASLGIDISKVLVKQPDLSKGRALTVEEVGSTIEQTLEIFKAKYPNTPVVYVWDSVGQTPSDVELDKDFGEQNVGARAKAITQFVTKVTPMISHSKSLFVGINQVRDDIGGNPMFKQYKVPGGKAWEHAATLRLEIKKKSAIKKGSGATAEHLGHTMGVKTRKSKVSPPLQEAEAALLSLTGIDYEYNIAKMSEDEKILGTTGQSYEYTDATGEYHKMKKENFIEWLREDGSYVRQELLNKLIVASYGDAPYPALNNATLSIDGWIDQVEEVTPEIELHKEPVKSEDDLVNEVLKG</sequence>
<dbReference type="KEGG" id="vg:20283148"/>
<reference evidence="7" key="1">
    <citation type="submission" date="2014-09" db="EMBL/GenBank/DDBJ databases">
        <title>Genomic characterization and comparison of seven Myoviridae bacteriophage infecting Bacillus thuringiensis.</title>
        <authorList>
            <person name="Sauder A.B."/>
            <person name="McKenzie Q.R."/>
            <person name="Temple L.M."/>
            <person name="Alexis B.K."/>
            <person name="Al-Atrache Z."/>
            <person name="Lewis L.O."/>
            <person name="Loesser-Casey K.E."/>
            <person name="Mitchell K.J."/>
        </authorList>
    </citation>
    <scope>NUCLEOTIDE SEQUENCE [LARGE SCALE GENOMIC DNA]</scope>
</reference>
<dbReference type="GeneID" id="20283148"/>
<keyword evidence="4" id="KW-0233">DNA recombination</keyword>
<dbReference type="SUPFAM" id="SSF52540">
    <property type="entry name" value="P-loop containing nucleoside triphosphate hydrolases"/>
    <property type="match status" value="1"/>
</dbReference>
<name>A0A075LZU0_9CAUD</name>
<keyword evidence="2" id="KW-0547">Nucleotide-binding</keyword>
<dbReference type="InterPro" id="IPR013765">
    <property type="entry name" value="DNA_recomb/repair_RecA"/>
</dbReference>
<evidence type="ECO:0000313" key="7">
    <source>
        <dbReference type="Proteomes" id="UP000028561"/>
    </source>
</evidence>
<evidence type="ECO:0000256" key="1">
    <source>
        <dbReference type="ARBA" id="ARBA00009391"/>
    </source>
</evidence>
<dbReference type="PANTHER" id="PTHR45900:SF1">
    <property type="entry name" value="MITOCHONDRIAL DNA REPAIR PROTEIN RECA HOMOLOG-RELATED"/>
    <property type="match status" value="1"/>
</dbReference>
<dbReference type="GO" id="GO:0006281">
    <property type="term" value="P:DNA repair"/>
    <property type="evidence" value="ECO:0007669"/>
    <property type="project" value="InterPro"/>
</dbReference>
<dbReference type="GO" id="GO:0003697">
    <property type="term" value="F:single-stranded DNA binding"/>
    <property type="evidence" value="ECO:0007669"/>
    <property type="project" value="InterPro"/>
</dbReference>
<dbReference type="Proteomes" id="UP000028561">
    <property type="component" value="Segment"/>
</dbReference>
<dbReference type="GO" id="GO:0006310">
    <property type="term" value="P:DNA recombination"/>
    <property type="evidence" value="ECO:0007669"/>
    <property type="project" value="UniProtKB-KW"/>
</dbReference>
<dbReference type="GO" id="GO:0005524">
    <property type="term" value="F:ATP binding"/>
    <property type="evidence" value="ECO:0007669"/>
    <property type="project" value="UniProtKB-KW"/>
</dbReference>
<dbReference type="EMBL" id="KJ489402">
    <property type="protein sequence ID" value="AIF72037.1"/>
    <property type="molecule type" value="Genomic_DNA"/>
</dbReference>
<organism evidence="6 7">
    <name type="scientific">Bacillus phage Riley</name>
    <dbReference type="NCBI Taxonomy" id="1486662"/>
    <lineage>
        <taxon>Viruses</taxon>
        <taxon>Duplodnaviria</taxon>
        <taxon>Heunggongvirae</taxon>
        <taxon>Uroviricota</taxon>
        <taxon>Caudoviricetes</taxon>
        <taxon>Herelleviridae</taxon>
        <taxon>Bastillevirinae</taxon>
        <taxon>Bequatrovirus</taxon>
        <taxon>Bequatrovirus riley</taxon>
    </lineage>
</organism>
<dbReference type="Pfam" id="PF00154">
    <property type="entry name" value="RecA_N"/>
    <property type="match status" value="1"/>
</dbReference>
<reference evidence="6 7" key="2">
    <citation type="journal article" date="2016" name="Virology (Lond)">
        <title>Genomic characterization and comparison of seven Myoviridae bacteriophage infecting Bacillus thuringiensis.</title>
        <authorList>
            <person name="Sauder A.B."/>
            <person name="Quinn M.R."/>
            <person name="Brouillette A."/>
            <person name="Caruso S."/>
            <person name="Cresawn S."/>
            <person name="Erill I."/>
            <person name="Lewis L."/>
            <person name="Loesser-Casey K."/>
            <person name="Pate M."/>
            <person name="Scott C."/>
            <person name="Stockwell S."/>
            <person name="Temple L."/>
        </authorList>
    </citation>
    <scope>NUCLEOTIDE SEQUENCE [LARGE SCALE GENOMIC DNA]</scope>
</reference>
<proteinExistence type="inferred from homology"/>
<dbReference type="RefSeq" id="YP_009055926.1">
    <property type="nucleotide sequence ID" value="NC_024788.1"/>
</dbReference>
<evidence type="ECO:0000256" key="3">
    <source>
        <dbReference type="ARBA" id="ARBA00022840"/>
    </source>
</evidence>